<evidence type="ECO:0000256" key="1">
    <source>
        <dbReference type="ARBA" id="ARBA00004370"/>
    </source>
</evidence>
<protein>
    <recommendedName>
        <fullName evidence="7">ATP synthase subunit delta</fullName>
    </recommendedName>
    <alternativeName>
        <fullName evidence="7">ATP synthase F(1) sector subunit delta</fullName>
    </alternativeName>
    <alternativeName>
        <fullName evidence="7">F-type ATPase subunit delta</fullName>
        <shortName evidence="7">F-ATPase subunit delta</shortName>
    </alternativeName>
</protein>
<dbReference type="NCBIfam" id="NF009967">
    <property type="entry name" value="PRK13430.1"/>
    <property type="match status" value="1"/>
</dbReference>
<sequence length="261" mass="27135">MGSASRQALETAIAALDKLGSTDLATGERLLAAARAIAGSTQLRALLADPGIEAQGKSRVVNQVFSGFGDIVPVLDAVVNARWSSGNELVDGIETLGYRAVSASAPQGVSVDRELFSFGAAVGSNSELELAVGSNLGGHGAKTVLVDRLLVNASEQTRVIVRHIVQSPRKRRFSDAIRRAASVVADQSGLGVATIRTATALTAAQLDRLEKALSVRYGRQLSINQVVDTGLIGGVRISIGDDVIDGSVATRLNDLRLQLAG</sequence>
<dbReference type="PANTHER" id="PTHR11910">
    <property type="entry name" value="ATP SYNTHASE DELTA CHAIN"/>
    <property type="match status" value="1"/>
</dbReference>
<keyword evidence="7" id="KW-0139">CF(1)</keyword>
<keyword evidence="7" id="KW-1003">Cell membrane</keyword>
<dbReference type="Proteomes" id="UP000244893">
    <property type="component" value="Unassembled WGS sequence"/>
</dbReference>
<keyword evidence="6 7" id="KW-0066">ATP synthesis</keyword>
<dbReference type="GO" id="GO:0045259">
    <property type="term" value="C:proton-transporting ATP synthase complex"/>
    <property type="evidence" value="ECO:0007669"/>
    <property type="project" value="UniProtKB-KW"/>
</dbReference>
<accession>A0A2V1HWG1</accession>
<evidence type="ECO:0000256" key="5">
    <source>
        <dbReference type="ARBA" id="ARBA00023136"/>
    </source>
</evidence>
<keyword evidence="5 7" id="KW-0472">Membrane</keyword>
<dbReference type="GO" id="GO:0005886">
    <property type="term" value="C:plasma membrane"/>
    <property type="evidence" value="ECO:0007669"/>
    <property type="project" value="UniProtKB-SubCell"/>
</dbReference>
<comment type="subcellular location">
    <subcellularLocation>
        <location evidence="7">Cell membrane</location>
        <topology evidence="7">Peripheral membrane protein</topology>
    </subcellularLocation>
    <subcellularLocation>
        <location evidence="1">Membrane</location>
    </subcellularLocation>
</comment>
<proteinExistence type="inferred from homology"/>
<comment type="function">
    <text evidence="7">This protein is part of the stalk that links CF(0) to CF(1). It either transmits conformational changes from CF(0) to CF(1) or is implicated in proton conduction.</text>
</comment>
<evidence type="ECO:0000313" key="8">
    <source>
        <dbReference type="EMBL" id="PVZ96222.1"/>
    </source>
</evidence>
<dbReference type="Pfam" id="PF00213">
    <property type="entry name" value="OSCP"/>
    <property type="match status" value="1"/>
</dbReference>
<keyword evidence="2 7" id="KW-0813">Transport</keyword>
<comment type="similarity">
    <text evidence="7">Belongs to the ATPase delta chain family.</text>
</comment>
<dbReference type="PRINTS" id="PR00125">
    <property type="entry name" value="ATPASEDELTA"/>
</dbReference>
<comment type="function">
    <text evidence="7">F(1)F(0) ATP synthase produces ATP from ADP in the presence of a proton or sodium gradient. F-type ATPases consist of two structural domains, F(1) containing the extramembraneous catalytic core and F(0) containing the membrane proton channel, linked together by a central stalk and a peripheral stalk. During catalysis, ATP synthesis in the catalytic domain of F(1) is coupled via a rotary mechanism of the central stalk subunits to proton translocation.</text>
</comment>
<dbReference type="InterPro" id="IPR000711">
    <property type="entry name" value="ATPase_OSCP/dsu"/>
</dbReference>
<organism evidence="8 9">
    <name type="scientific">Amnibacterium flavum</name>
    <dbReference type="NCBI Taxonomy" id="2173173"/>
    <lineage>
        <taxon>Bacteria</taxon>
        <taxon>Bacillati</taxon>
        <taxon>Actinomycetota</taxon>
        <taxon>Actinomycetes</taxon>
        <taxon>Micrococcales</taxon>
        <taxon>Microbacteriaceae</taxon>
        <taxon>Amnibacterium</taxon>
    </lineage>
</organism>
<dbReference type="RefSeq" id="WP_116755956.1">
    <property type="nucleotide sequence ID" value="NZ_JBHUEX010000001.1"/>
</dbReference>
<dbReference type="EMBL" id="QEOP01000001">
    <property type="protein sequence ID" value="PVZ96222.1"/>
    <property type="molecule type" value="Genomic_DNA"/>
</dbReference>
<evidence type="ECO:0000256" key="3">
    <source>
        <dbReference type="ARBA" id="ARBA00022781"/>
    </source>
</evidence>
<reference evidence="8 9" key="1">
    <citation type="submission" date="2018-05" db="EMBL/GenBank/DDBJ databases">
        <title>Amnibacterium sp. M8JJ-5, whole genome shotgun sequence.</title>
        <authorList>
            <person name="Tuo L."/>
        </authorList>
    </citation>
    <scope>NUCLEOTIDE SEQUENCE [LARGE SCALE GENOMIC DNA]</scope>
    <source>
        <strain evidence="8 9">M8JJ-5</strain>
    </source>
</reference>
<evidence type="ECO:0000256" key="6">
    <source>
        <dbReference type="ARBA" id="ARBA00023310"/>
    </source>
</evidence>
<dbReference type="GO" id="GO:0046933">
    <property type="term" value="F:proton-transporting ATP synthase activity, rotational mechanism"/>
    <property type="evidence" value="ECO:0007669"/>
    <property type="project" value="UniProtKB-UniRule"/>
</dbReference>
<evidence type="ECO:0000256" key="4">
    <source>
        <dbReference type="ARBA" id="ARBA00023065"/>
    </source>
</evidence>
<evidence type="ECO:0000256" key="7">
    <source>
        <dbReference type="HAMAP-Rule" id="MF_01416"/>
    </source>
</evidence>
<keyword evidence="9" id="KW-1185">Reference proteome</keyword>
<dbReference type="OrthoDB" id="5242917at2"/>
<evidence type="ECO:0000256" key="2">
    <source>
        <dbReference type="ARBA" id="ARBA00022448"/>
    </source>
</evidence>
<keyword evidence="4 7" id="KW-0406">Ion transport</keyword>
<comment type="caution">
    <text evidence="8">The sequence shown here is derived from an EMBL/GenBank/DDBJ whole genome shotgun (WGS) entry which is preliminary data.</text>
</comment>
<evidence type="ECO:0000313" key="9">
    <source>
        <dbReference type="Proteomes" id="UP000244893"/>
    </source>
</evidence>
<gene>
    <name evidence="7" type="primary">atpH</name>
    <name evidence="8" type="ORF">DDQ50_07320</name>
</gene>
<dbReference type="AlphaFoldDB" id="A0A2V1HWG1"/>
<name>A0A2V1HWG1_9MICO</name>
<keyword evidence="3 7" id="KW-0375">Hydrogen ion transport</keyword>
<dbReference type="HAMAP" id="MF_01416">
    <property type="entry name" value="ATP_synth_delta_bact"/>
    <property type="match status" value="1"/>
</dbReference>